<evidence type="ECO:0000259" key="3">
    <source>
        <dbReference type="Pfam" id="PF06441"/>
    </source>
</evidence>
<reference evidence="4" key="1">
    <citation type="submission" date="2023-06" db="EMBL/GenBank/DDBJ databases">
        <title>Genome-scale phylogeny and comparative genomics of the fungal order Sordariales.</title>
        <authorList>
            <consortium name="Lawrence Berkeley National Laboratory"/>
            <person name="Hensen N."/>
            <person name="Bonometti L."/>
            <person name="Westerberg I."/>
            <person name="Brannstrom I.O."/>
            <person name="Guillou S."/>
            <person name="Cros-Aarteil S."/>
            <person name="Calhoun S."/>
            <person name="Haridas S."/>
            <person name="Kuo A."/>
            <person name="Mondo S."/>
            <person name="Pangilinan J."/>
            <person name="Riley R."/>
            <person name="Labutti K."/>
            <person name="Andreopoulos B."/>
            <person name="Lipzen A."/>
            <person name="Chen C."/>
            <person name="Yanf M."/>
            <person name="Daum C."/>
            <person name="Ng V."/>
            <person name="Clum A."/>
            <person name="Steindorff A."/>
            <person name="Ohm R."/>
            <person name="Martin F."/>
            <person name="Silar P."/>
            <person name="Natvig D."/>
            <person name="Lalanne C."/>
            <person name="Gautier V."/>
            <person name="Ament-Velasquez S.L."/>
            <person name="Kruys A."/>
            <person name="Hutchinson M.I."/>
            <person name="Powell A.J."/>
            <person name="Barry K."/>
            <person name="Miller A.N."/>
            <person name="Grigoriev I.V."/>
            <person name="Debuchy R."/>
            <person name="Gladieux P."/>
            <person name="Thoren M.H."/>
            <person name="Johannesson H."/>
        </authorList>
    </citation>
    <scope>NUCLEOTIDE SEQUENCE</scope>
    <source>
        <strain evidence="4">SMH4607-1</strain>
    </source>
</reference>
<dbReference type="GO" id="GO:0004301">
    <property type="term" value="F:epoxide hydrolase activity"/>
    <property type="evidence" value="ECO:0007669"/>
    <property type="project" value="TreeGrafter"/>
</dbReference>
<dbReference type="InterPro" id="IPR029058">
    <property type="entry name" value="AB_hydrolase_fold"/>
</dbReference>
<keyword evidence="5" id="KW-1185">Reference proteome</keyword>
<sequence>MAYDTPSATADAGSISPFRIEIPDFNLERMQALLRLTPIAGASFENSPPDGKRDLSVPREWLAQAKQTWETTFGWRAHEAHLNTFAHFKAAIPLSRSTTRLSIHFAALFSRSPLATPLVLLYGWPGSFVEFLPLLARLCEKYPGPATLPYHVIVLSLPGFVFSDAFPADRHRGNEDVARGAHHGGALRRLRRLVAELLPSAEARGGGGGGWTRVR</sequence>
<dbReference type="Gene3D" id="3.40.50.1820">
    <property type="entry name" value="alpha/beta hydrolase"/>
    <property type="match status" value="1"/>
</dbReference>
<dbReference type="Proteomes" id="UP001172102">
    <property type="component" value="Unassembled WGS sequence"/>
</dbReference>
<dbReference type="GO" id="GO:0097176">
    <property type="term" value="P:epoxide metabolic process"/>
    <property type="evidence" value="ECO:0007669"/>
    <property type="project" value="TreeGrafter"/>
</dbReference>
<keyword evidence="2 4" id="KW-0378">Hydrolase</keyword>
<dbReference type="SUPFAM" id="SSF53474">
    <property type="entry name" value="alpha/beta-Hydrolases"/>
    <property type="match status" value="1"/>
</dbReference>
<comment type="caution">
    <text evidence="4">The sequence shown here is derived from an EMBL/GenBank/DDBJ whole genome shotgun (WGS) entry which is preliminary data.</text>
</comment>
<dbReference type="Pfam" id="PF06441">
    <property type="entry name" value="EHN"/>
    <property type="match status" value="1"/>
</dbReference>
<name>A0AA39ZVL9_9PEZI</name>
<evidence type="ECO:0000313" key="5">
    <source>
        <dbReference type="Proteomes" id="UP001172102"/>
    </source>
</evidence>
<comment type="similarity">
    <text evidence="1">Belongs to the peptidase S33 family.</text>
</comment>
<dbReference type="EMBL" id="JAUKUA010000007">
    <property type="protein sequence ID" value="KAK0704453.1"/>
    <property type="molecule type" value="Genomic_DNA"/>
</dbReference>
<protein>
    <submittedName>
        <fullName evidence="4">Alpha/Beta hydrolase protein</fullName>
    </submittedName>
</protein>
<evidence type="ECO:0000256" key="2">
    <source>
        <dbReference type="ARBA" id="ARBA00022801"/>
    </source>
</evidence>
<dbReference type="AlphaFoldDB" id="A0AA39ZVL9"/>
<accession>A0AA39ZVL9</accession>
<proteinExistence type="inferred from homology"/>
<gene>
    <name evidence="4" type="ORF">B0H67DRAFT_591457</name>
</gene>
<organism evidence="4 5">
    <name type="scientific">Lasiosphaeris hirsuta</name>
    <dbReference type="NCBI Taxonomy" id="260670"/>
    <lineage>
        <taxon>Eukaryota</taxon>
        <taxon>Fungi</taxon>
        <taxon>Dikarya</taxon>
        <taxon>Ascomycota</taxon>
        <taxon>Pezizomycotina</taxon>
        <taxon>Sordariomycetes</taxon>
        <taxon>Sordariomycetidae</taxon>
        <taxon>Sordariales</taxon>
        <taxon>Lasiosphaeriaceae</taxon>
        <taxon>Lasiosphaeris</taxon>
    </lineage>
</organism>
<dbReference type="PANTHER" id="PTHR21661:SF39">
    <property type="entry name" value="HYDROLASE, PUTATIVE (AFU_ORTHOLOGUE AFUA_3G08960)-RELATED"/>
    <property type="match status" value="1"/>
</dbReference>
<evidence type="ECO:0000256" key="1">
    <source>
        <dbReference type="ARBA" id="ARBA00010088"/>
    </source>
</evidence>
<dbReference type="InterPro" id="IPR010497">
    <property type="entry name" value="Epoxide_hydro_N"/>
</dbReference>
<dbReference type="PANTHER" id="PTHR21661">
    <property type="entry name" value="EPOXIDE HYDROLASE 1-RELATED"/>
    <property type="match status" value="1"/>
</dbReference>
<evidence type="ECO:0000313" key="4">
    <source>
        <dbReference type="EMBL" id="KAK0704453.1"/>
    </source>
</evidence>
<feature type="domain" description="Epoxide hydrolase N-terminal" evidence="3">
    <location>
        <begin position="15"/>
        <end position="131"/>
    </location>
</feature>